<keyword evidence="3" id="KW-1185">Reference proteome</keyword>
<evidence type="ECO:0000313" key="3">
    <source>
        <dbReference type="Proteomes" id="UP001066276"/>
    </source>
</evidence>
<feature type="region of interest" description="Disordered" evidence="1">
    <location>
        <begin position="53"/>
        <end position="85"/>
    </location>
</feature>
<name>A0AAV7VNJ3_PLEWA</name>
<protein>
    <submittedName>
        <fullName evidence="2">Uncharacterized protein</fullName>
    </submittedName>
</protein>
<accession>A0AAV7VNJ3</accession>
<reference evidence="2" key="1">
    <citation type="journal article" date="2022" name="bioRxiv">
        <title>Sequencing and chromosome-scale assembly of the giantPleurodeles waltlgenome.</title>
        <authorList>
            <person name="Brown T."/>
            <person name="Elewa A."/>
            <person name="Iarovenko S."/>
            <person name="Subramanian E."/>
            <person name="Araus A.J."/>
            <person name="Petzold A."/>
            <person name="Susuki M."/>
            <person name="Suzuki K.-i.T."/>
            <person name="Hayashi T."/>
            <person name="Toyoda A."/>
            <person name="Oliveira C."/>
            <person name="Osipova E."/>
            <person name="Leigh N.D."/>
            <person name="Simon A."/>
            <person name="Yun M.H."/>
        </authorList>
    </citation>
    <scope>NUCLEOTIDE SEQUENCE</scope>
    <source>
        <strain evidence="2">20211129_DDA</strain>
        <tissue evidence="2">Liver</tissue>
    </source>
</reference>
<evidence type="ECO:0000313" key="2">
    <source>
        <dbReference type="EMBL" id="KAJ1201956.1"/>
    </source>
</evidence>
<proteinExistence type="predicted"/>
<gene>
    <name evidence="2" type="ORF">NDU88_005760</name>
</gene>
<comment type="caution">
    <text evidence="2">The sequence shown here is derived from an EMBL/GenBank/DDBJ whole genome shotgun (WGS) entry which is preliminary data.</text>
</comment>
<sequence length="85" mass="8961">MPPETRPRGHVPTQVGTPTLEAEGTTRDSGSGGNWERAAAEVRRVRTLTSRDAVRGATGGIAGRASTSRHGGVRTTGRESLLPRK</sequence>
<dbReference type="Proteomes" id="UP001066276">
    <property type="component" value="Chromosome 2_1"/>
</dbReference>
<dbReference type="EMBL" id="JANPWB010000003">
    <property type="protein sequence ID" value="KAJ1201956.1"/>
    <property type="molecule type" value="Genomic_DNA"/>
</dbReference>
<organism evidence="2 3">
    <name type="scientific">Pleurodeles waltl</name>
    <name type="common">Iberian ribbed newt</name>
    <dbReference type="NCBI Taxonomy" id="8319"/>
    <lineage>
        <taxon>Eukaryota</taxon>
        <taxon>Metazoa</taxon>
        <taxon>Chordata</taxon>
        <taxon>Craniata</taxon>
        <taxon>Vertebrata</taxon>
        <taxon>Euteleostomi</taxon>
        <taxon>Amphibia</taxon>
        <taxon>Batrachia</taxon>
        <taxon>Caudata</taxon>
        <taxon>Salamandroidea</taxon>
        <taxon>Salamandridae</taxon>
        <taxon>Pleurodelinae</taxon>
        <taxon>Pleurodeles</taxon>
    </lineage>
</organism>
<evidence type="ECO:0000256" key="1">
    <source>
        <dbReference type="SAM" id="MobiDB-lite"/>
    </source>
</evidence>
<feature type="region of interest" description="Disordered" evidence="1">
    <location>
        <begin position="1"/>
        <end position="38"/>
    </location>
</feature>
<dbReference type="AlphaFoldDB" id="A0AAV7VNJ3"/>